<dbReference type="RefSeq" id="WP_159547174.1">
    <property type="nucleotide sequence ID" value="NZ_CP047156.1"/>
</dbReference>
<protein>
    <recommendedName>
        <fullName evidence="9">Sec-independent protein translocase protein TatA</fullName>
    </recommendedName>
</protein>
<evidence type="ECO:0000256" key="3">
    <source>
        <dbReference type="ARBA" id="ARBA00022475"/>
    </source>
</evidence>
<keyword evidence="7 9" id="KW-0811">Translocation</keyword>
<name>A0A7L4YSI1_9ACTN</name>
<dbReference type="OrthoDB" id="5245163at2"/>
<evidence type="ECO:0000256" key="1">
    <source>
        <dbReference type="ARBA" id="ARBA00004162"/>
    </source>
</evidence>
<dbReference type="FunCoup" id="A0A7L4YSI1">
    <property type="interactions" value="6"/>
</dbReference>
<dbReference type="Proteomes" id="UP000463857">
    <property type="component" value="Chromosome"/>
</dbReference>
<evidence type="ECO:0000256" key="5">
    <source>
        <dbReference type="ARBA" id="ARBA00022927"/>
    </source>
</evidence>
<dbReference type="Pfam" id="PF02416">
    <property type="entry name" value="TatA_B_E"/>
    <property type="match status" value="1"/>
</dbReference>
<dbReference type="PANTHER" id="PTHR42982:SF1">
    <property type="entry name" value="SEC-INDEPENDENT PROTEIN TRANSLOCASE PROTEIN TATA"/>
    <property type="match status" value="1"/>
</dbReference>
<dbReference type="PANTHER" id="PTHR42982">
    <property type="entry name" value="SEC-INDEPENDENT PROTEIN TRANSLOCASE PROTEIN TATA"/>
    <property type="match status" value="1"/>
</dbReference>
<dbReference type="NCBIfam" id="NF001854">
    <property type="entry name" value="PRK00575.1"/>
    <property type="match status" value="1"/>
</dbReference>
<dbReference type="InterPro" id="IPR003369">
    <property type="entry name" value="TatA/B/E"/>
</dbReference>
<dbReference type="GO" id="GO:0033281">
    <property type="term" value="C:TAT protein transport complex"/>
    <property type="evidence" value="ECO:0007669"/>
    <property type="project" value="UniProtKB-UniRule"/>
</dbReference>
<dbReference type="KEGG" id="eke:EK0264_18400"/>
<evidence type="ECO:0000256" key="6">
    <source>
        <dbReference type="ARBA" id="ARBA00022989"/>
    </source>
</evidence>
<gene>
    <name evidence="9 11" type="primary">tatA</name>
    <name evidence="11" type="ORF">EK0264_18400</name>
</gene>
<reference evidence="11 12" key="1">
    <citation type="journal article" date="2018" name="Int. J. Syst. Evol. Microbiol.">
        <title>Epidermidibacterium keratini gen. nov., sp. nov., a member of the family Sporichthyaceae, isolated from keratin epidermis.</title>
        <authorList>
            <person name="Lee D.G."/>
            <person name="Trujillo M.E."/>
            <person name="Kang S."/>
            <person name="Nam J.J."/>
            <person name="Kim Y.J."/>
        </authorList>
    </citation>
    <scope>NUCLEOTIDE SEQUENCE [LARGE SCALE GENOMIC DNA]</scope>
    <source>
        <strain evidence="11 12">EPI-7</strain>
    </source>
</reference>
<dbReference type="InterPro" id="IPR006312">
    <property type="entry name" value="TatA/E"/>
</dbReference>
<comment type="subunit">
    <text evidence="9">The Tat system comprises two distinct complexes: a TatABC complex, containing multiple copies of TatA, TatB and TatC subunits, and a separate TatA complex, containing only TatA subunits. Substrates initially bind to the TatABC complex, which probably triggers association of the separate TatA complex to form the active translocon.</text>
</comment>
<evidence type="ECO:0000256" key="8">
    <source>
        <dbReference type="ARBA" id="ARBA00023136"/>
    </source>
</evidence>
<proteinExistence type="inferred from homology"/>
<dbReference type="EMBL" id="CP047156">
    <property type="protein sequence ID" value="QHC02050.1"/>
    <property type="molecule type" value="Genomic_DNA"/>
</dbReference>
<dbReference type="AlphaFoldDB" id="A0A7L4YSI1"/>
<keyword evidence="4 9" id="KW-0812">Transmembrane</keyword>
<evidence type="ECO:0000256" key="7">
    <source>
        <dbReference type="ARBA" id="ARBA00023010"/>
    </source>
</evidence>
<evidence type="ECO:0000256" key="4">
    <source>
        <dbReference type="ARBA" id="ARBA00022692"/>
    </source>
</evidence>
<feature type="transmembrane region" description="Helical" evidence="9">
    <location>
        <begin position="6"/>
        <end position="24"/>
    </location>
</feature>
<evidence type="ECO:0000256" key="9">
    <source>
        <dbReference type="HAMAP-Rule" id="MF_00236"/>
    </source>
</evidence>
<organism evidence="11 12">
    <name type="scientific">Epidermidibacterium keratini</name>
    <dbReference type="NCBI Taxonomy" id="1891644"/>
    <lineage>
        <taxon>Bacteria</taxon>
        <taxon>Bacillati</taxon>
        <taxon>Actinomycetota</taxon>
        <taxon>Actinomycetes</taxon>
        <taxon>Sporichthyales</taxon>
        <taxon>Sporichthyaceae</taxon>
        <taxon>Epidermidibacterium</taxon>
    </lineage>
</organism>
<evidence type="ECO:0000313" key="12">
    <source>
        <dbReference type="Proteomes" id="UP000463857"/>
    </source>
</evidence>
<comment type="function">
    <text evidence="9">Part of the twin-arginine translocation (Tat) system that transports large folded proteins containing a characteristic twin-arginine motif in their signal peptide across membranes. TatA could form the protein-conducting channel of the Tat system.</text>
</comment>
<feature type="compositionally biased region" description="Pro residues" evidence="10">
    <location>
        <begin position="67"/>
        <end position="79"/>
    </location>
</feature>
<sequence>MNLGVPELIIIAIVLFALFGYKKLPDATRSIGRSLRIFKGEMQGMKDDDVKTRAEAQTVRAPLQNAPEPPVQNAPPAAAPQPQAAPQGRVADEPGEYRAS</sequence>
<evidence type="ECO:0000256" key="10">
    <source>
        <dbReference type="SAM" id="MobiDB-lite"/>
    </source>
</evidence>
<accession>A0A7L4YSI1</accession>
<keyword evidence="5 9" id="KW-0653">Protein transport</keyword>
<feature type="compositionally biased region" description="Basic and acidic residues" evidence="10">
    <location>
        <begin position="90"/>
        <end position="100"/>
    </location>
</feature>
<feature type="region of interest" description="Disordered" evidence="10">
    <location>
        <begin position="61"/>
        <end position="100"/>
    </location>
</feature>
<keyword evidence="8 9" id="KW-0472">Membrane</keyword>
<dbReference type="Gene3D" id="1.20.5.3310">
    <property type="match status" value="1"/>
</dbReference>
<keyword evidence="2 9" id="KW-0813">Transport</keyword>
<keyword evidence="3 9" id="KW-1003">Cell membrane</keyword>
<evidence type="ECO:0000313" key="11">
    <source>
        <dbReference type="EMBL" id="QHC02050.1"/>
    </source>
</evidence>
<dbReference type="InParanoid" id="A0A7L4YSI1"/>
<comment type="similarity">
    <text evidence="9">Belongs to the TatA/E family.</text>
</comment>
<dbReference type="GO" id="GO:0043953">
    <property type="term" value="P:protein transport by the Tat complex"/>
    <property type="evidence" value="ECO:0007669"/>
    <property type="project" value="UniProtKB-UniRule"/>
</dbReference>
<dbReference type="GO" id="GO:0008320">
    <property type="term" value="F:protein transmembrane transporter activity"/>
    <property type="evidence" value="ECO:0007669"/>
    <property type="project" value="UniProtKB-UniRule"/>
</dbReference>
<comment type="subcellular location">
    <subcellularLocation>
        <location evidence="1 9">Cell membrane</location>
        <topology evidence="1 9">Single-pass membrane protein</topology>
    </subcellularLocation>
</comment>
<keyword evidence="12" id="KW-1185">Reference proteome</keyword>
<keyword evidence="6 9" id="KW-1133">Transmembrane helix</keyword>
<evidence type="ECO:0000256" key="2">
    <source>
        <dbReference type="ARBA" id="ARBA00022448"/>
    </source>
</evidence>
<dbReference type="HAMAP" id="MF_00236">
    <property type="entry name" value="TatA_E"/>
    <property type="match status" value="1"/>
</dbReference>